<dbReference type="Proteomes" id="UP000315353">
    <property type="component" value="Unassembled WGS sequence"/>
</dbReference>
<comment type="subcellular location">
    <subcellularLocation>
        <location evidence="1">Membrane</location>
        <topology evidence="1">Multi-pass membrane protein</topology>
    </subcellularLocation>
</comment>
<feature type="transmembrane region" description="Helical" evidence="10">
    <location>
        <begin position="62"/>
        <end position="83"/>
    </location>
</feature>
<evidence type="ECO:0000256" key="1">
    <source>
        <dbReference type="ARBA" id="ARBA00004141"/>
    </source>
</evidence>
<dbReference type="InterPro" id="IPR049829">
    <property type="entry name" value="MptA/B-like"/>
</dbReference>
<gene>
    <name evidence="11" type="primary">mptA</name>
    <name evidence="11" type="ORF">CFL01nite_10860</name>
</gene>
<comment type="similarity">
    <text evidence="7">Belongs to the MptA/B family.</text>
</comment>
<feature type="transmembrane region" description="Helical" evidence="10">
    <location>
        <begin position="378"/>
        <end position="398"/>
    </location>
</feature>
<evidence type="ECO:0000256" key="4">
    <source>
        <dbReference type="ARBA" id="ARBA00022692"/>
    </source>
</evidence>
<feature type="transmembrane region" description="Helical" evidence="10">
    <location>
        <begin position="410"/>
        <end position="429"/>
    </location>
</feature>
<dbReference type="NCBIfam" id="TIGR03459">
    <property type="entry name" value="crt_membr"/>
    <property type="match status" value="1"/>
</dbReference>
<proteinExistence type="inferred from homology"/>
<keyword evidence="5 10" id="KW-1133">Transmembrane helix</keyword>
<keyword evidence="4 10" id="KW-0812">Transmembrane</keyword>
<feature type="transmembrane region" description="Helical" evidence="10">
    <location>
        <begin position="260"/>
        <end position="293"/>
    </location>
</feature>
<organism evidence="11 12">
    <name type="scientific">Corynebacterium flavescens</name>
    <dbReference type="NCBI Taxonomy" id="28028"/>
    <lineage>
        <taxon>Bacteria</taxon>
        <taxon>Bacillati</taxon>
        <taxon>Actinomycetota</taxon>
        <taxon>Actinomycetes</taxon>
        <taxon>Mycobacteriales</taxon>
        <taxon>Corynebacteriaceae</taxon>
        <taxon>Corynebacterium</taxon>
    </lineage>
</organism>
<dbReference type="Pfam" id="PF26314">
    <property type="entry name" value="MptA_B_family"/>
    <property type="match status" value="1"/>
</dbReference>
<dbReference type="NCBIfam" id="NF038066">
    <property type="entry name" value="MptB"/>
    <property type="match status" value="1"/>
</dbReference>
<evidence type="ECO:0000313" key="11">
    <source>
        <dbReference type="EMBL" id="GEB97591.1"/>
    </source>
</evidence>
<evidence type="ECO:0000256" key="10">
    <source>
        <dbReference type="SAM" id="Phobius"/>
    </source>
</evidence>
<keyword evidence="2" id="KW-0328">Glycosyltransferase</keyword>
<protein>
    <recommendedName>
        <fullName evidence="8">Alpha-(1-&gt;6)-mannopyranosyltransferase A</fullName>
    </recommendedName>
</protein>
<evidence type="ECO:0000256" key="5">
    <source>
        <dbReference type="ARBA" id="ARBA00022989"/>
    </source>
</evidence>
<dbReference type="InterPro" id="IPR017822">
    <property type="entry name" value="MptA-like"/>
</dbReference>
<name>A0AB73B799_CORFL</name>
<evidence type="ECO:0000313" key="12">
    <source>
        <dbReference type="Proteomes" id="UP000315353"/>
    </source>
</evidence>
<dbReference type="RefSeq" id="WP_075730132.1">
    <property type="nucleotide sequence ID" value="NZ_BJNB01000013.1"/>
</dbReference>
<dbReference type="EMBL" id="BJNB01000013">
    <property type="protein sequence ID" value="GEB97591.1"/>
    <property type="molecule type" value="Genomic_DNA"/>
</dbReference>
<feature type="transmembrane region" description="Helical" evidence="10">
    <location>
        <begin position="12"/>
        <end position="31"/>
    </location>
</feature>
<evidence type="ECO:0000256" key="6">
    <source>
        <dbReference type="ARBA" id="ARBA00023136"/>
    </source>
</evidence>
<feature type="transmembrane region" description="Helical" evidence="10">
    <location>
        <begin position="103"/>
        <end position="120"/>
    </location>
</feature>
<reference evidence="11 12" key="1">
    <citation type="submission" date="2019-06" db="EMBL/GenBank/DDBJ databases">
        <title>Whole genome shotgun sequence of Corynebacterium flavescens NBRC 14136.</title>
        <authorList>
            <person name="Hosoyama A."/>
            <person name="Uohara A."/>
            <person name="Ohji S."/>
            <person name="Ichikawa N."/>
        </authorList>
    </citation>
    <scope>NUCLEOTIDE SEQUENCE [LARGE SCALE GENOMIC DNA]</scope>
    <source>
        <strain evidence="11 12">NBRC 14136</strain>
    </source>
</reference>
<feature type="region of interest" description="Disordered" evidence="9">
    <location>
        <begin position="496"/>
        <end position="524"/>
    </location>
</feature>
<dbReference type="GeneID" id="82880721"/>
<evidence type="ECO:0000256" key="7">
    <source>
        <dbReference type="ARBA" id="ARBA00043987"/>
    </source>
</evidence>
<accession>A0AB73B799</accession>
<dbReference type="GO" id="GO:0016757">
    <property type="term" value="F:glycosyltransferase activity"/>
    <property type="evidence" value="ECO:0007669"/>
    <property type="project" value="UniProtKB-KW"/>
</dbReference>
<feature type="transmembrane region" description="Helical" evidence="10">
    <location>
        <begin position="305"/>
        <end position="328"/>
    </location>
</feature>
<keyword evidence="6 10" id="KW-0472">Membrane</keyword>
<evidence type="ECO:0000256" key="3">
    <source>
        <dbReference type="ARBA" id="ARBA00022679"/>
    </source>
</evidence>
<evidence type="ECO:0000256" key="8">
    <source>
        <dbReference type="NCBIfam" id="TIGR03459"/>
    </source>
</evidence>
<feature type="transmembrane region" description="Helical" evidence="10">
    <location>
        <begin position="441"/>
        <end position="459"/>
    </location>
</feature>
<evidence type="ECO:0000256" key="9">
    <source>
        <dbReference type="SAM" id="MobiDB-lite"/>
    </source>
</evidence>
<dbReference type="AlphaFoldDB" id="A0AB73B799"/>
<feature type="transmembrane region" description="Helical" evidence="10">
    <location>
        <begin position="220"/>
        <end position="240"/>
    </location>
</feature>
<sequence>MASSSTKVRIRIPQALTLGVMASVVLMLASFSGGATRNRGGLLEVLNVGFLAYGHGRNLGMVAYWVGLFGLVAAWILAGRQVLAPHLKSSSPKDDESFRRIRTMMWAWVLPLLLAAPLASRDVYSYLMQGAMVRDGFDPYTEGAAVNPGPFLLEVSHDWRNTTTPYGPLHLWMGEGVTRLVGDSVAAGIITYKLISVLGFAIIAWAIPKIARALGGDPTLALWLGVANPVVVLHLVGGMHNESVMVALVSLALLAALHRRFQVGFVFVGIAVALKATAIFAMPFIVWLMVLHYAPQQRGRIRQCIAFVVSGIIAVVEIAATVALITWVSGSSWGWLSQISGNSKVVNPLAGPTLAADIVVPLVQVFSPDATYNAILSVLRNASMVVMLLCLAVVWWLSRRSARRAIAGTAAAYQAAFLFNSVTLPWYYASVLTLMGTFRPPLWLVKFTTGATVFIGLSFAGDGNHQMYNWWWDIGLIIGAWFMTQWVFAGVAPSSGEETPLGQAVDKENDGVTEKSTPVGGAQS</sequence>
<feature type="transmembrane region" description="Helical" evidence="10">
    <location>
        <begin position="185"/>
        <end position="208"/>
    </location>
</feature>
<dbReference type="GO" id="GO:0016020">
    <property type="term" value="C:membrane"/>
    <property type="evidence" value="ECO:0007669"/>
    <property type="project" value="UniProtKB-SubCell"/>
</dbReference>
<evidence type="ECO:0000256" key="2">
    <source>
        <dbReference type="ARBA" id="ARBA00022676"/>
    </source>
</evidence>
<feature type="transmembrane region" description="Helical" evidence="10">
    <location>
        <begin position="471"/>
        <end position="492"/>
    </location>
</feature>
<comment type="caution">
    <text evidence="11">The sequence shown here is derived from an EMBL/GenBank/DDBJ whole genome shotgun (WGS) entry which is preliminary data.</text>
</comment>
<keyword evidence="3" id="KW-0808">Transferase</keyword>